<evidence type="ECO:0000256" key="1">
    <source>
        <dbReference type="ARBA" id="ARBA00024339"/>
    </source>
</evidence>
<dbReference type="InterPro" id="IPR039156">
    <property type="entry name" value="PHAF1/BROMI"/>
</dbReference>
<evidence type="ECO:0000313" key="4">
    <source>
        <dbReference type="Proteomes" id="UP000257109"/>
    </source>
</evidence>
<feature type="transmembrane region" description="Helical" evidence="2">
    <location>
        <begin position="54"/>
        <end position="76"/>
    </location>
</feature>
<sequence length="79" mass="9186">MDIITLNLCPSIKIKSFSLRMPIYEAFAQIEQQPNLCDVVHVKYFDEEPLKLDIIMALIFASIHGLRYCALLKYLIKQL</sequence>
<keyword evidence="2" id="KW-1133">Transmembrane helix</keyword>
<dbReference type="EMBL" id="QJKJ01002331">
    <property type="protein sequence ID" value="RDY03319.1"/>
    <property type="molecule type" value="Genomic_DNA"/>
</dbReference>
<gene>
    <name evidence="3" type="ORF">CR513_13110</name>
</gene>
<comment type="caution">
    <text evidence="3">The sequence shown here is derived from an EMBL/GenBank/DDBJ whole genome shotgun (WGS) entry which is preliminary data.</text>
</comment>
<dbReference type="STRING" id="157652.A0A371HKL1"/>
<comment type="similarity">
    <text evidence="1">Belongs to the PHAF1 family.</text>
</comment>
<dbReference type="InterPro" id="IPR005373">
    <property type="entry name" value="PHAF1"/>
</dbReference>
<accession>A0A371HKL1</accession>
<dbReference type="Pfam" id="PF03676">
    <property type="entry name" value="PHAF1"/>
    <property type="match status" value="1"/>
</dbReference>
<evidence type="ECO:0000256" key="2">
    <source>
        <dbReference type="SAM" id="Phobius"/>
    </source>
</evidence>
<name>A0A371HKL1_MUCPR</name>
<protein>
    <submittedName>
        <fullName evidence="3">UPF0183 protein</fullName>
    </submittedName>
</protein>
<dbReference type="PANTHER" id="PTHR13465:SF2">
    <property type="entry name" value="PHAGOSOME ASSEMBLY FACTOR 1"/>
    <property type="match status" value="1"/>
</dbReference>
<dbReference type="OrthoDB" id="411211at2759"/>
<feature type="non-terminal residue" evidence="3">
    <location>
        <position position="1"/>
    </location>
</feature>
<keyword evidence="2" id="KW-0812">Transmembrane</keyword>
<dbReference type="PANTHER" id="PTHR13465">
    <property type="entry name" value="UPF0183 PROTEIN"/>
    <property type="match status" value="1"/>
</dbReference>
<organism evidence="3 4">
    <name type="scientific">Mucuna pruriens</name>
    <name type="common">Velvet bean</name>
    <name type="synonym">Dolichos pruriens</name>
    <dbReference type="NCBI Taxonomy" id="157652"/>
    <lineage>
        <taxon>Eukaryota</taxon>
        <taxon>Viridiplantae</taxon>
        <taxon>Streptophyta</taxon>
        <taxon>Embryophyta</taxon>
        <taxon>Tracheophyta</taxon>
        <taxon>Spermatophyta</taxon>
        <taxon>Magnoliopsida</taxon>
        <taxon>eudicotyledons</taxon>
        <taxon>Gunneridae</taxon>
        <taxon>Pentapetalae</taxon>
        <taxon>rosids</taxon>
        <taxon>fabids</taxon>
        <taxon>Fabales</taxon>
        <taxon>Fabaceae</taxon>
        <taxon>Papilionoideae</taxon>
        <taxon>50 kb inversion clade</taxon>
        <taxon>NPAAA clade</taxon>
        <taxon>indigoferoid/millettioid clade</taxon>
        <taxon>Phaseoleae</taxon>
        <taxon>Mucuna</taxon>
    </lineage>
</organism>
<reference evidence="3" key="1">
    <citation type="submission" date="2018-05" db="EMBL/GenBank/DDBJ databases">
        <title>Draft genome of Mucuna pruriens seed.</title>
        <authorList>
            <person name="Nnadi N.E."/>
            <person name="Vos R."/>
            <person name="Hasami M.H."/>
            <person name="Devisetty U.K."/>
            <person name="Aguiy J.C."/>
        </authorList>
    </citation>
    <scope>NUCLEOTIDE SEQUENCE [LARGE SCALE GENOMIC DNA]</scope>
    <source>
        <strain evidence="3">JCA_2017</strain>
    </source>
</reference>
<keyword evidence="2" id="KW-0472">Membrane</keyword>
<evidence type="ECO:0000313" key="3">
    <source>
        <dbReference type="EMBL" id="RDY03319.1"/>
    </source>
</evidence>
<dbReference type="Proteomes" id="UP000257109">
    <property type="component" value="Unassembled WGS sequence"/>
</dbReference>
<proteinExistence type="inferred from homology"/>
<keyword evidence="4" id="KW-1185">Reference proteome</keyword>
<dbReference type="AlphaFoldDB" id="A0A371HKL1"/>